<dbReference type="PANTHER" id="PTHR13510">
    <property type="entry name" value="FYVE-FINGER-CONTAINING RAB5 EFFECTOR PROTEIN RABENOSYN-5-RELATED"/>
    <property type="match status" value="1"/>
</dbReference>
<dbReference type="EnsemblProtists" id="PYU1_T009639">
    <property type="protein sequence ID" value="PYU1_T009639"/>
    <property type="gene ID" value="PYU1_G009621"/>
</dbReference>
<organism evidence="2 3">
    <name type="scientific">Globisporangium ultimum (strain ATCC 200006 / CBS 805.95 / DAOM BR144)</name>
    <name type="common">Pythium ultimum</name>
    <dbReference type="NCBI Taxonomy" id="431595"/>
    <lineage>
        <taxon>Eukaryota</taxon>
        <taxon>Sar</taxon>
        <taxon>Stramenopiles</taxon>
        <taxon>Oomycota</taxon>
        <taxon>Peronosporomycetes</taxon>
        <taxon>Pythiales</taxon>
        <taxon>Pythiaceae</taxon>
        <taxon>Globisporangium</taxon>
    </lineage>
</organism>
<dbReference type="Proteomes" id="UP000019132">
    <property type="component" value="Unassembled WGS sequence"/>
</dbReference>
<dbReference type="SUPFAM" id="SSF57903">
    <property type="entry name" value="FYVE/PHD zinc finger"/>
    <property type="match status" value="2"/>
</dbReference>
<dbReference type="PANTHER" id="PTHR13510:SF44">
    <property type="entry name" value="RABENOSYN-5"/>
    <property type="match status" value="1"/>
</dbReference>
<dbReference type="EMBL" id="GL376615">
    <property type="status" value="NOT_ANNOTATED_CDS"/>
    <property type="molecule type" value="Genomic_DNA"/>
</dbReference>
<evidence type="ECO:0000256" key="1">
    <source>
        <dbReference type="SAM" id="MobiDB-lite"/>
    </source>
</evidence>
<dbReference type="CDD" id="cd00065">
    <property type="entry name" value="FYVE_like_SF"/>
    <property type="match status" value="1"/>
</dbReference>
<dbReference type="InterPro" id="IPR013083">
    <property type="entry name" value="Znf_RING/FYVE/PHD"/>
</dbReference>
<dbReference type="SUPFAM" id="SSF55961">
    <property type="entry name" value="Bet v1-like"/>
    <property type="match status" value="1"/>
</dbReference>
<feature type="region of interest" description="Disordered" evidence="1">
    <location>
        <begin position="508"/>
        <end position="536"/>
    </location>
</feature>
<feature type="compositionally biased region" description="Low complexity" evidence="1">
    <location>
        <begin position="459"/>
        <end position="473"/>
    </location>
</feature>
<feature type="compositionally biased region" description="Basic and acidic residues" evidence="1">
    <location>
        <begin position="446"/>
        <end position="456"/>
    </location>
</feature>
<proteinExistence type="predicted"/>
<evidence type="ECO:0000313" key="3">
    <source>
        <dbReference type="Proteomes" id="UP000019132"/>
    </source>
</evidence>
<dbReference type="VEuPathDB" id="FungiDB:PYU1_G009621"/>
<dbReference type="OMA" id="CAPQANC"/>
<accession>K3WXE1</accession>
<feature type="region of interest" description="Disordered" evidence="1">
    <location>
        <begin position="381"/>
        <end position="407"/>
    </location>
</feature>
<dbReference type="InterPro" id="IPR023393">
    <property type="entry name" value="START-like_dom_sf"/>
</dbReference>
<dbReference type="Gene3D" id="3.30.40.10">
    <property type="entry name" value="Zinc/RING finger domain, C3HC4 (zinc finger)"/>
    <property type="match status" value="1"/>
</dbReference>
<protein>
    <recommendedName>
        <fullName evidence="4">FYVE-type domain-containing protein</fullName>
    </recommendedName>
</protein>
<reference evidence="3" key="2">
    <citation type="submission" date="2010-04" db="EMBL/GenBank/DDBJ databases">
        <authorList>
            <person name="Buell R."/>
            <person name="Hamilton J."/>
            <person name="Hostetler J."/>
        </authorList>
    </citation>
    <scope>NUCLEOTIDE SEQUENCE [LARGE SCALE GENOMIC DNA]</scope>
    <source>
        <strain evidence="3">DAOM:BR144</strain>
    </source>
</reference>
<dbReference type="eggNOG" id="ENOG502RBKM">
    <property type="taxonomic scope" value="Eukaryota"/>
</dbReference>
<feature type="compositionally biased region" description="Low complexity" evidence="1">
    <location>
        <begin position="386"/>
        <end position="398"/>
    </location>
</feature>
<dbReference type="AlphaFoldDB" id="K3WXE1"/>
<dbReference type="InterPro" id="IPR011011">
    <property type="entry name" value="Znf_FYVE_PHD"/>
</dbReference>
<evidence type="ECO:0008006" key="4">
    <source>
        <dbReference type="Google" id="ProtNLM"/>
    </source>
</evidence>
<dbReference type="InterPro" id="IPR052727">
    <property type="entry name" value="Rab4/Rab5_effector"/>
</dbReference>
<feature type="region of interest" description="Disordered" evidence="1">
    <location>
        <begin position="440"/>
        <end position="473"/>
    </location>
</feature>
<dbReference type="Gene3D" id="3.30.530.20">
    <property type="match status" value="2"/>
</dbReference>
<reference evidence="3" key="1">
    <citation type="journal article" date="2010" name="Genome Biol.">
        <title>Genome sequence of the necrotrophic plant pathogen Pythium ultimum reveals original pathogenicity mechanisms and effector repertoire.</title>
        <authorList>
            <person name="Levesque C.A."/>
            <person name="Brouwer H."/>
            <person name="Cano L."/>
            <person name="Hamilton J.P."/>
            <person name="Holt C."/>
            <person name="Huitema E."/>
            <person name="Raffaele S."/>
            <person name="Robideau G.P."/>
            <person name="Thines M."/>
            <person name="Win J."/>
            <person name="Zerillo M.M."/>
            <person name="Beakes G.W."/>
            <person name="Boore J.L."/>
            <person name="Busam D."/>
            <person name="Dumas B."/>
            <person name="Ferriera S."/>
            <person name="Fuerstenberg S.I."/>
            <person name="Gachon C.M."/>
            <person name="Gaulin E."/>
            <person name="Govers F."/>
            <person name="Grenville-Briggs L."/>
            <person name="Horner N."/>
            <person name="Hostetler J."/>
            <person name="Jiang R.H."/>
            <person name="Johnson J."/>
            <person name="Krajaejun T."/>
            <person name="Lin H."/>
            <person name="Meijer H.J."/>
            <person name="Moore B."/>
            <person name="Morris P."/>
            <person name="Phuntmart V."/>
            <person name="Puiu D."/>
            <person name="Shetty J."/>
            <person name="Stajich J.E."/>
            <person name="Tripathy S."/>
            <person name="Wawra S."/>
            <person name="van West P."/>
            <person name="Whitty B.R."/>
            <person name="Coutinho P.M."/>
            <person name="Henrissat B."/>
            <person name="Martin F."/>
            <person name="Thomas P.D."/>
            <person name="Tyler B.M."/>
            <person name="De Vries R.P."/>
            <person name="Kamoun S."/>
            <person name="Yandell M."/>
            <person name="Tisserat N."/>
            <person name="Buell C.R."/>
        </authorList>
    </citation>
    <scope>NUCLEOTIDE SEQUENCE</scope>
    <source>
        <strain evidence="3">DAOM:BR144</strain>
    </source>
</reference>
<evidence type="ECO:0000313" key="2">
    <source>
        <dbReference type="EnsemblProtists" id="PYU1_T009639"/>
    </source>
</evidence>
<keyword evidence="3" id="KW-1185">Reference proteome</keyword>
<name>K3WXE1_GLOUD</name>
<feature type="region of interest" description="Disordered" evidence="1">
    <location>
        <begin position="950"/>
        <end position="969"/>
    </location>
</feature>
<dbReference type="InParanoid" id="K3WXE1"/>
<reference evidence="2" key="3">
    <citation type="submission" date="2015-02" db="UniProtKB">
        <authorList>
            <consortium name="EnsemblProtists"/>
        </authorList>
    </citation>
    <scope>IDENTIFICATION</scope>
    <source>
        <strain evidence="2">DAOM BR144</strain>
    </source>
</reference>
<sequence>MVKAAKVHFPLPKSYFEREPLTLEQNAHHIAIRDARLAAALAAEHDFVHEHRRLVDLAQWKLLSKKKDLCVYRRRAKSSNNSELDINEQVNQPTMLGVGTLDGTLEDLVYGAYDKSTAEMKTTMSYVDVYNKDCCVLHNVEVGNRDDPFRYLGIKWMAFQLPGKMFVRPRDWCFIDAMGIEKDGDGRRYGYNIYQSVDVSGCPPFDQRAVVRGQGALSFIYRETGPGVVEIFAQGLFDPKGELIQYASIIMTTELLTGMAMTIRCAEAKKLTIMAIRNYRNGVREERRSSCYLCVKSDRKLFSSLKQCKICGRTTCDKCRIKRLIFLGPNHSVCEVLCCHTCILEAKTMEVRPAEESFSMHGRDMRRVPEELIVRNPRNMNDRTMSVSSGSGPGSVNSFDDGSTDSTIADNRKYSSLGEADLEKIIASMVDQRINEQLSRSGSQRLEFHPHEDETSKLASAPTPSASGTARPTDQAEIFQKMVALQQAASQVYAITQANEEMMRKFKSRPKCVSTTKHPPSVPLPKDYFNPPPLSNNEKDRYREIIRARLARALRDEHEFVRIDRRLVSVAKWRLVKKKRQLHIYRRRANSLTSDEVFNRKPSMLGVGAIQGTLEDVIYGIYDKSHDEMKTTISYVDVSAKDCTVLHNIDLATASDPFQYTGIKWALQQYLTSVIVRPRDWCYLESMGIRQDARGDRFGYFILHSVNLSHCPPFDRHFAVRGRMRLSFIFREPVRGVVEIFAQGLYDPAGELIQHFTTIATAEVLSGIYSSVQCAESKKLTLLALWNFRGNLEYDIQKTCHVCRGSGSMFTSLKQCRVCGATVCSQCRSNKLIFAGPAHSLIKVSCCQKCVTYAATMEVRPAEPSFSILGDQHLPQDEFLKERDTESSRGEDVAVWRSRLPLPPLMEEDETESRTDELSEITDKDDHLHRVSTDNGMSEEDVEKILESMRSEQQEEKLSTPPVALKRQPTVDDALEFTDEDIPSLDHAAILKCMLELQAIEAANAKEEAAATRQIRNTKSK</sequence>
<dbReference type="HOGENOM" id="CLU_002447_0_0_1"/>